<sequence length="251" mass="28926">MNNSEENTELVLKYLDGELTEAEQLSFETSLKSNIAMQQEFENLKTAKLGLKHYGLKADVAAVHQDMMHAIKGNDLKVHKLKWLPNIFKIAASIFVILFLALSYKFFSVNPERIYEEQYIPYTIGIDRGNANTNSLEIAYQNQDYQAVIAVYKQLKKASTKELFLAAQAYSKLNDLTNAIIILQYILQTEGNEGPFHDDAEYYLGLAYMWKHDYNATFKIFEKIYQDKSHVYHEKVSLGTLFDLKLLALKK</sequence>
<reference evidence="2 3" key="1">
    <citation type="submission" date="2018-05" db="EMBL/GenBank/DDBJ databases">
        <title>Pedobacter paludis sp. nov., isolated from wetland soil.</title>
        <authorList>
            <person name="Zhang Y."/>
            <person name="Wang G."/>
        </authorList>
    </citation>
    <scope>NUCLEOTIDE SEQUENCE [LARGE SCALE GENOMIC DNA]</scope>
    <source>
        <strain evidence="2 3">KCTC22721</strain>
    </source>
</reference>
<evidence type="ECO:0008006" key="4">
    <source>
        <dbReference type="Google" id="ProtNLM"/>
    </source>
</evidence>
<evidence type="ECO:0000313" key="2">
    <source>
        <dbReference type="EMBL" id="PWS26350.1"/>
    </source>
</evidence>
<protein>
    <recommendedName>
        <fullName evidence="4">Tetratricopeptide repeat protein</fullName>
    </recommendedName>
</protein>
<dbReference type="Gene3D" id="1.25.40.10">
    <property type="entry name" value="Tetratricopeptide repeat domain"/>
    <property type="match status" value="1"/>
</dbReference>
<gene>
    <name evidence="2" type="ORF">DHW03_16345</name>
</gene>
<comment type="caution">
    <text evidence="2">The sequence shown here is derived from an EMBL/GenBank/DDBJ whole genome shotgun (WGS) entry which is preliminary data.</text>
</comment>
<dbReference type="InterPro" id="IPR011990">
    <property type="entry name" value="TPR-like_helical_dom_sf"/>
</dbReference>
<dbReference type="RefSeq" id="WP_109926916.1">
    <property type="nucleotide sequence ID" value="NZ_QGNZ01000004.1"/>
</dbReference>
<keyword evidence="1" id="KW-0812">Transmembrane</keyword>
<keyword evidence="1" id="KW-0472">Membrane</keyword>
<dbReference type="SUPFAM" id="SSF48452">
    <property type="entry name" value="TPR-like"/>
    <property type="match status" value="1"/>
</dbReference>
<name>A0A317EHR6_9SPHI</name>
<proteinExistence type="predicted"/>
<accession>A0A317EHR6</accession>
<organism evidence="2 3">
    <name type="scientific">Pedobacter yonginense</name>
    <dbReference type="NCBI Taxonomy" id="651869"/>
    <lineage>
        <taxon>Bacteria</taxon>
        <taxon>Pseudomonadati</taxon>
        <taxon>Bacteroidota</taxon>
        <taxon>Sphingobacteriia</taxon>
        <taxon>Sphingobacteriales</taxon>
        <taxon>Sphingobacteriaceae</taxon>
        <taxon>Pedobacter</taxon>
    </lineage>
</organism>
<dbReference type="OrthoDB" id="1091348at2"/>
<dbReference type="AlphaFoldDB" id="A0A317EHR6"/>
<evidence type="ECO:0000256" key="1">
    <source>
        <dbReference type="SAM" id="Phobius"/>
    </source>
</evidence>
<keyword evidence="1" id="KW-1133">Transmembrane helix</keyword>
<dbReference type="EMBL" id="QGNZ01000004">
    <property type="protein sequence ID" value="PWS26350.1"/>
    <property type="molecule type" value="Genomic_DNA"/>
</dbReference>
<dbReference type="Proteomes" id="UP000245379">
    <property type="component" value="Unassembled WGS sequence"/>
</dbReference>
<evidence type="ECO:0000313" key="3">
    <source>
        <dbReference type="Proteomes" id="UP000245379"/>
    </source>
</evidence>
<keyword evidence="3" id="KW-1185">Reference proteome</keyword>
<feature type="transmembrane region" description="Helical" evidence="1">
    <location>
        <begin position="87"/>
        <end position="107"/>
    </location>
</feature>